<organism evidence="4 5">
    <name type="scientific">Dietzia natronolimnaea</name>
    <dbReference type="NCBI Taxonomy" id="161920"/>
    <lineage>
        <taxon>Bacteria</taxon>
        <taxon>Bacillati</taxon>
        <taxon>Actinomycetota</taxon>
        <taxon>Actinomycetes</taxon>
        <taxon>Mycobacteriales</taxon>
        <taxon>Dietziaceae</taxon>
        <taxon>Dietzia</taxon>
    </lineage>
</organism>
<keyword evidence="5" id="KW-1185">Reference proteome</keyword>
<proteinExistence type="predicted"/>
<evidence type="ECO:0000313" key="4">
    <source>
        <dbReference type="EMBL" id="PAY23333.1"/>
    </source>
</evidence>
<sequence length="434" mass="46003">MTLTQSGEARTGGTTAASTTPPGDDSATIGVRDRVQKRSRQARAVVVAAWRFIDETVTGRGAVVALFAILGTVGGLLMSWTEFMALGVAALLLLLLAVPFTLGRGAHEVSVDLSGNRVVVGDPARARIIVSNPTGRSLAGAVVEMPVGRNVAAFDVPRLPGGASIEEILVIPTQRRSVHVLGPARTVRGDPVGLLRRTREWGERETLYVHPRTAPLDRVTTGLLRDLDGVSSDQLAADDVAFHALRTYVRGDDRRAVHWRSTARTGTLMVRQYEESRRWHVGIGLSTAAGDYATVDEFETAVSVAGSLGITALTDSRSLTVLTQSRGLRIGSPRLLLDQLAGVETESTRRDVVALSADLAMEAPGVSLAVLVVGSTVDVARLKSAHNRVPPGTSCIAVRVRPGETPNRGRLGDLLVVSVENLADLPRALRGALG</sequence>
<keyword evidence="2" id="KW-1133">Transmembrane helix</keyword>
<dbReference type="PANTHER" id="PTHR34351:SF1">
    <property type="entry name" value="SLR1927 PROTEIN"/>
    <property type="match status" value="1"/>
</dbReference>
<feature type="domain" description="DUF58" evidence="3">
    <location>
        <begin position="245"/>
        <end position="314"/>
    </location>
</feature>
<evidence type="ECO:0000259" key="3">
    <source>
        <dbReference type="Pfam" id="PF01882"/>
    </source>
</evidence>
<dbReference type="AlphaFoldDB" id="A0A2A2WQL2"/>
<evidence type="ECO:0000256" key="1">
    <source>
        <dbReference type="SAM" id="MobiDB-lite"/>
    </source>
</evidence>
<dbReference type="Pfam" id="PF01882">
    <property type="entry name" value="DUF58"/>
    <property type="match status" value="1"/>
</dbReference>
<accession>A0A2A2WQL2</accession>
<dbReference type="RefSeq" id="WP_095718052.1">
    <property type="nucleotide sequence ID" value="NZ_NTGA01000015.1"/>
</dbReference>
<evidence type="ECO:0000256" key="2">
    <source>
        <dbReference type="SAM" id="Phobius"/>
    </source>
</evidence>
<keyword evidence="2" id="KW-0472">Membrane</keyword>
<dbReference type="EMBL" id="NTGA01000015">
    <property type="protein sequence ID" value="PAY23333.1"/>
    <property type="molecule type" value="Genomic_DNA"/>
</dbReference>
<dbReference type="InterPro" id="IPR002881">
    <property type="entry name" value="DUF58"/>
</dbReference>
<protein>
    <submittedName>
        <fullName evidence="4">DUF58 domain-containing protein</fullName>
    </submittedName>
</protein>
<dbReference type="PANTHER" id="PTHR34351">
    <property type="entry name" value="SLR1927 PROTEIN-RELATED"/>
    <property type="match status" value="1"/>
</dbReference>
<dbReference type="OrthoDB" id="9776116at2"/>
<evidence type="ECO:0000313" key="5">
    <source>
        <dbReference type="Proteomes" id="UP000218810"/>
    </source>
</evidence>
<gene>
    <name evidence="4" type="ORF">CEY15_08405</name>
</gene>
<feature type="compositionally biased region" description="Low complexity" evidence="1">
    <location>
        <begin position="11"/>
        <end position="23"/>
    </location>
</feature>
<comment type="caution">
    <text evidence="4">The sequence shown here is derived from an EMBL/GenBank/DDBJ whole genome shotgun (WGS) entry which is preliminary data.</text>
</comment>
<keyword evidence="2" id="KW-0812">Transmembrane</keyword>
<feature type="region of interest" description="Disordered" evidence="1">
    <location>
        <begin position="1"/>
        <end position="30"/>
    </location>
</feature>
<reference evidence="5" key="1">
    <citation type="submission" date="2017-09" db="EMBL/GenBank/DDBJ databases">
        <authorList>
            <person name="Zhang Y."/>
            <person name="Huang X."/>
            <person name="Liu J."/>
            <person name="Lu L."/>
            <person name="Peng K."/>
        </authorList>
    </citation>
    <scope>NUCLEOTIDE SEQUENCE [LARGE SCALE GENOMIC DNA]</scope>
    <source>
        <strain evidence="5">S-XJ-1</strain>
    </source>
</reference>
<dbReference type="Proteomes" id="UP000218810">
    <property type="component" value="Unassembled WGS sequence"/>
</dbReference>
<name>A0A2A2WQL2_9ACTN</name>
<feature type="transmembrane region" description="Helical" evidence="2">
    <location>
        <begin position="57"/>
        <end position="77"/>
    </location>
</feature>